<evidence type="ECO:0000313" key="2">
    <source>
        <dbReference type="Proteomes" id="UP000693970"/>
    </source>
</evidence>
<protein>
    <submittedName>
        <fullName evidence="1">Uncharacterized protein</fullName>
    </submittedName>
</protein>
<reference evidence="1" key="2">
    <citation type="submission" date="2021-04" db="EMBL/GenBank/DDBJ databases">
        <authorList>
            <person name="Podell S."/>
        </authorList>
    </citation>
    <scope>NUCLEOTIDE SEQUENCE</scope>
    <source>
        <strain evidence="1">Hildebrandi</strain>
    </source>
</reference>
<accession>A0A9K3M3F3</accession>
<name>A0A9K3M3F3_9STRA</name>
<evidence type="ECO:0000313" key="1">
    <source>
        <dbReference type="EMBL" id="KAG7371341.1"/>
    </source>
</evidence>
<dbReference type="EMBL" id="JAGRRH010000004">
    <property type="protein sequence ID" value="KAG7371341.1"/>
    <property type="molecule type" value="Genomic_DNA"/>
</dbReference>
<dbReference type="Proteomes" id="UP000693970">
    <property type="component" value="Unassembled WGS sequence"/>
</dbReference>
<dbReference type="AlphaFoldDB" id="A0A9K3M3F3"/>
<keyword evidence="2" id="KW-1185">Reference proteome</keyword>
<reference evidence="1" key="1">
    <citation type="journal article" date="2021" name="Sci. Rep.">
        <title>Diploid genomic architecture of Nitzschia inconspicua, an elite biomass production diatom.</title>
        <authorList>
            <person name="Oliver A."/>
            <person name="Podell S."/>
            <person name="Pinowska A."/>
            <person name="Traller J.C."/>
            <person name="Smith S.R."/>
            <person name="McClure R."/>
            <person name="Beliaev A."/>
            <person name="Bohutskyi P."/>
            <person name="Hill E.A."/>
            <person name="Rabines A."/>
            <person name="Zheng H."/>
            <person name="Allen L.Z."/>
            <person name="Kuo A."/>
            <person name="Grigoriev I.V."/>
            <person name="Allen A.E."/>
            <person name="Hazlebeck D."/>
            <person name="Allen E.E."/>
        </authorList>
    </citation>
    <scope>NUCLEOTIDE SEQUENCE</scope>
    <source>
        <strain evidence="1">Hildebrandi</strain>
    </source>
</reference>
<gene>
    <name evidence="1" type="ORF">IV203_019911</name>
</gene>
<comment type="caution">
    <text evidence="1">The sequence shown here is derived from an EMBL/GenBank/DDBJ whole genome shotgun (WGS) entry which is preliminary data.</text>
</comment>
<sequence>MSYLVTTATAVATAVTTTALVLPLLSCSPSSAYQKLLQWKGSSEKALSCTTSVVILKTSLSAGCEEDSAAEADTSMMKDNEVFMDLSRMADLFVAF</sequence>
<organism evidence="1 2">
    <name type="scientific">Nitzschia inconspicua</name>
    <dbReference type="NCBI Taxonomy" id="303405"/>
    <lineage>
        <taxon>Eukaryota</taxon>
        <taxon>Sar</taxon>
        <taxon>Stramenopiles</taxon>
        <taxon>Ochrophyta</taxon>
        <taxon>Bacillariophyta</taxon>
        <taxon>Bacillariophyceae</taxon>
        <taxon>Bacillariophycidae</taxon>
        <taxon>Bacillariales</taxon>
        <taxon>Bacillariaceae</taxon>
        <taxon>Nitzschia</taxon>
    </lineage>
</organism>
<proteinExistence type="predicted"/>